<accession>A0A934X2R6</accession>
<keyword evidence="10" id="KW-1185">Reference proteome</keyword>
<keyword evidence="4 6" id="KW-1133">Transmembrane helix</keyword>
<comment type="caution">
    <text evidence="9">The sequence shown here is derived from an EMBL/GenBank/DDBJ whole genome shotgun (WGS) entry which is preliminary data.</text>
</comment>
<dbReference type="InterPro" id="IPR025857">
    <property type="entry name" value="MacB_PCD"/>
</dbReference>
<feature type="domain" description="ABC3 transporter permease C-terminal" evidence="7">
    <location>
        <begin position="672"/>
        <end position="784"/>
    </location>
</feature>
<evidence type="ECO:0000256" key="6">
    <source>
        <dbReference type="SAM" id="Phobius"/>
    </source>
</evidence>
<evidence type="ECO:0000256" key="1">
    <source>
        <dbReference type="ARBA" id="ARBA00004651"/>
    </source>
</evidence>
<evidence type="ECO:0000256" key="4">
    <source>
        <dbReference type="ARBA" id="ARBA00022989"/>
    </source>
</evidence>
<keyword evidence="5 6" id="KW-0472">Membrane</keyword>
<evidence type="ECO:0000256" key="5">
    <source>
        <dbReference type="ARBA" id="ARBA00023136"/>
    </source>
</evidence>
<dbReference type="EMBL" id="JAEQBW010000018">
    <property type="protein sequence ID" value="MBK6267392.1"/>
    <property type="molecule type" value="Genomic_DNA"/>
</dbReference>
<reference evidence="9" key="1">
    <citation type="submission" date="2021-01" db="EMBL/GenBank/DDBJ databases">
        <title>Marivirga aurantiaca sp. nov., isolated from intertidal surface sediments.</title>
        <authorList>
            <person name="Zhang M."/>
        </authorList>
    </citation>
    <scope>NUCLEOTIDE SEQUENCE</scope>
    <source>
        <strain evidence="9">S37H4</strain>
    </source>
</reference>
<proteinExistence type="predicted"/>
<gene>
    <name evidence="9" type="ORF">JKA74_20285</name>
</gene>
<evidence type="ECO:0000313" key="10">
    <source>
        <dbReference type="Proteomes" id="UP000611723"/>
    </source>
</evidence>
<feature type="transmembrane region" description="Helical" evidence="6">
    <location>
        <begin position="288"/>
        <end position="307"/>
    </location>
</feature>
<dbReference type="PANTHER" id="PTHR30572:SF18">
    <property type="entry name" value="ABC-TYPE MACROLIDE FAMILY EXPORT SYSTEM PERMEASE COMPONENT 2"/>
    <property type="match status" value="1"/>
</dbReference>
<evidence type="ECO:0000256" key="2">
    <source>
        <dbReference type="ARBA" id="ARBA00022475"/>
    </source>
</evidence>
<dbReference type="GO" id="GO:0022857">
    <property type="term" value="F:transmembrane transporter activity"/>
    <property type="evidence" value="ECO:0007669"/>
    <property type="project" value="TreeGrafter"/>
</dbReference>
<feature type="transmembrane region" description="Helical" evidence="6">
    <location>
        <begin position="671"/>
        <end position="692"/>
    </location>
</feature>
<keyword evidence="3 6" id="KW-0812">Transmembrane</keyword>
<organism evidence="9 10">
    <name type="scientific">Marivirga aurantiaca</name>
    <dbReference type="NCBI Taxonomy" id="2802615"/>
    <lineage>
        <taxon>Bacteria</taxon>
        <taxon>Pseudomonadati</taxon>
        <taxon>Bacteroidota</taxon>
        <taxon>Cytophagia</taxon>
        <taxon>Cytophagales</taxon>
        <taxon>Marivirgaceae</taxon>
        <taxon>Marivirga</taxon>
    </lineage>
</organism>
<name>A0A934X2R6_9BACT</name>
<protein>
    <submittedName>
        <fullName evidence="9">ABC transporter permease</fullName>
    </submittedName>
</protein>
<dbReference type="InterPro" id="IPR003838">
    <property type="entry name" value="ABC3_permease_C"/>
</dbReference>
<evidence type="ECO:0000259" key="7">
    <source>
        <dbReference type="Pfam" id="PF02687"/>
    </source>
</evidence>
<evidence type="ECO:0000259" key="8">
    <source>
        <dbReference type="Pfam" id="PF12704"/>
    </source>
</evidence>
<feature type="transmembrane region" description="Helical" evidence="6">
    <location>
        <begin position="379"/>
        <end position="401"/>
    </location>
</feature>
<sequence>MFKHNLLIIYRNFKRFKSTFFINLLGLSTGMACALLIYLWITDELSMDKFHDKDEQLYQVYLHHEENGEIRSAPPVPALIADALEQEVPEVLMAVEDTDTNEFGEGFSLSTGADKMKAKGKFSGKEYFELFSFDFLYGNSTSALPDKNSIVLTASLAKSLFGTTDVIGKTLEWQILKFKGQVQVSGVIADLPQHTSEVFDFVLPFSIYIEDLMGEERNHWGNYIALTYVELAEGTNVDQLNEKIASFVKDKAEWSNVTPFFKQYSSNYLYGSFENGKQSGGRITYVKLFALIAVFVLAIACINFMNLSTARASRRFKEIGVKKTLGANRKQLIFQHLGESITMTILSLILAYLLVLLLLPEFNNITGKQLSLSLRPELLIAISGITLFTGFLAGSYPALYLSGFKPVSILKGKLATSSGEIWTRKGLVVFQFVLSIILLVSVWVVYKQIEFVQNKNLGYDRQHIIKIPIEGAVVEKMGPFLAELKKSPNVINASATTHSIVESGASTTGVRWEGKDPDSNILFEQARAYYGLIETLGIEMKEGRSFSEKYSSENDKIIFNEAAIKVMGLKDPVGKIVNMWGNDKEIIGVVKDFHFSSLHNKVEPMLFHFDESFMLNILIKIKPDNPKEAIQDIELVYKDFNPGFVLDYQFLDQNYQAQYVAEQRVSILSRYFAGIAIIISCLGLFGLAAFTAERRQKEIGIRKILGAGSFHIMALLSGDFTKMVLIAICIALPLSFFAVKSWLAGFAYSIEPQWWYFAGAGAIALLIAWMTISVQTIKSIHVNPADTLKDE</sequence>
<dbReference type="PANTHER" id="PTHR30572">
    <property type="entry name" value="MEMBRANE COMPONENT OF TRANSPORTER-RELATED"/>
    <property type="match status" value="1"/>
</dbReference>
<feature type="domain" description="ABC3 transporter permease C-terminal" evidence="7">
    <location>
        <begin position="291"/>
        <end position="404"/>
    </location>
</feature>
<comment type="subcellular location">
    <subcellularLocation>
        <location evidence="1">Cell membrane</location>
        <topology evidence="1">Multi-pass membrane protein</topology>
    </subcellularLocation>
</comment>
<dbReference type="InterPro" id="IPR050250">
    <property type="entry name" value="Macrolide_Exporter_MacB"/>
</dbReference>
<dbReference type="RefSeq" id="WP_201433079.1">
    <property type="nucleotide sequence ID" value="NZ_JAEQBW010000018.1"/>
</dbReference>
<dbReference type="Pfam" id="PF02687">
    <property type="entry name" value="FtsX"/>
    <property type="match status" value="2"/>
</dbReference>
<feature type="transmembrane region" description="Helical" evidence="6">
    <location>
        <begin position="20"/>
        <end position="41"/>
    </location>
</feature>
<dbReference type="AlphaFoldDB" id="A0A934X2R6"/>
<feature type="domain" description="MacB-like periplasmic core" evidence="8">
    <location>
        <begin position="21"/>
        <end position="245"/>
    </location>
</feature>
<dbReference type="Proteomes" id="UP000611723">
    <property type="component" value="Unassembled WGS sequence"/>
</dbReference>
<keyword evidence="2" id="KW-1003">Cell membrane</keyword>
<feature type="transmembrane region" description="Helical" evidence="6">
    <location>
        <begin position="427"/>
        <end position="446"/>
    </location>
</feature>
<feature type="transmembrane region" description="Helical" evidence="6">
    <location>
        <begin position="723"/>
        <end position="748"/>
    </location>
</feature>
<evidence type="ECO:0000256" key="3">
    <source>
        <dbReference type="ARBA" id="ARBA00022692"/>
    </source>
</evidence>
<dbReference type="Pfam" id="PF12704">
    <property type="entry name" value="MacB_PCD"/>
    <property type="match status" value="1"/>
</dbReference>
<evidence type="ECO:0000313" key="9">
    <source>
        <dbReference type="EMBL" id="MBK6267392.1"/>
    </source>
</evidence>
<feature type="transmembrane region" description="Helical" evidence="6">
    <location>
        <begin position="337"/>
        <end position="359"/>
    </location>
</feature>
<dbReference type="PROSITE" id="PS51257">
    <property type="entry name" value="PROKAR_LIPOPROTEIN"/>
    <property type="match status" value="1"/>
</dbReference>
<dbReference type="GO" id="GO:0005886">
    <property type="term" value="C:plasma membrane"/>
    <property type="evidence" value="ECO:0007669"/>
    <property type="project" value="UniProtKB-SubCell"/>
</dbReference>
<feature type="transmembrane region" description="Helical" evidence="6">
    <location>
        <begin position="754"/>
        <end position="772"/>
    </location>
</feature>